<dbReference type="OrthoDB" id="9811249at2"/>
<dbReference type="InterPro" id="IPR023170">
    <property type="entry name" value="HhH_base_excis_C"/>
</dbReference>
<dbReference type="SUPFAM" id="SSF57884">
    <property type="entry name" value="Ada DNA repair protein, N-terminal domain (N-Ada 10)"/>
    <property type="match status" value="1"/>
</dbReference>
<dbReference type="Gene3D" id="3.40.10.10">
    <property type="entry name" value="DNA Methylphosphotriester Repair Domain"/>
    <property type="match status" value="1"/>
</dbReference>
<keyword evidence="12" id="KW-0804">Transcription</keyword>
<dbReference type="GO" id="GO:0003700">
    <property type="term" value="F:DNA-binding transcription factor activity"/>
    <property type="evidence" value="ECO:0007669"/>
    <property type="project" value="InterPro"/>
</dbReference>
<dbReference type="PANTHER" id="PTHR43003:SF13">
    <property type="entry name" value="DNA-3-METHYLADENINE GLYCOSYLASE 2"/>
    <property type="match status" value="1"/>
</dbReference>
<dbReference type="GO" id="GO:0032259">
    <property type="term" value="P:methylation"/>
    <property type="evidence" value="ECO:0007669"/>
    <property type="project" value="UniProtKB-KW"/>
</dbReference>
<evidence type="ECO:0000256" key="3">
    <source>
        <dbReference type="ARBA" id="ARBA00012000"/>
    </source>
</evidence>
<dbReference type="GO" id="GO:0043565">
    <property type="term" value="F:sequence-specific DNA binding"/>
    <property type="evidence" value="ECO:0007669"/>
    <property type="project" value="InterPro"/>
</dbReference>
<dbReference type="SUPFAM" id="SSF48150">
    <property type="entry name" value="DNA-glycosylase"/>
    <property type="match status" value="1"/>
</dbReference>
<dbReference type="SMART" id="SM01009">
    <property type="entry name" value="AlkA_N"/>
    <property type="match status" value="1"/>
</dbReference>
<dbReference type="EC" id="3.2.2.21" evidence="3"/>
<dbReference type="InterPro" id="IPR051912">
    <property type="entry name" value="Alkylbase_DNA_Glycosylase/TA"/>
</dbReference>
<evidence type="ECO:0000256" key="1">
    <source>
        <dbReference type="ARBA" id="ARBA00000086"/>
    </source>
</evidence>
<dbReference type="GO" id="GO:0008270">
    <property type="term" value="F:zinc ion binding"/>
    <property type="evidence" value="ECO:0007669"/>
    <property type="project" value="InterPro"/>
</dbReference>
<dbReference type="GO" id="GO:0008168">
    <property type="term" value="F:methyltransferase activity"/>
    <property type="evidence" value="ECO:0007669"/>
    <property type="project" value="UniProtKB-KW"/>
</dbReference>
<dbReference type="InterPro" id="IPR004026">
    <property type="entry name" value="Ada_DNA_repair_Zn-bd"/>
</dbReference>
<dbReference type="GO" id="GO:0032131">
    <property type="term" value="F:alkylated DNA binding"/>
    <property type="evidence" value="ECO:0007669"/>
    <property type="project" value="TreeGrafter"/>
</dbReference>
<dbReference type="InterPro" id="IPR035451">
    <property type="entry name" value="Ada-like_dom_sf"/>
</dbReference>
<keyword evidence="8" id="KW-0862">Zinc</keyword>
<organism evidence="16 17">
    <name type="scientific">Streptomyces sedi</name>
    <dbReference type="NCBI Taxonomy" id="555059"/>
    <lineage>
        <taxon>Bacteria</taxon>
        <taxon>Bacillati</taxon>
        <taxon>Actinomycetota</taxon>
        <taxon>Actinomycetes</taxon>
        <taxon>Kitasatosporales</taxon>
        <taxon>Streptomycetaceae</taxon>
        <taxon>Streptomyces</taxon>
    </lineage>
</organism>
<dbReference type="PROSITE" id="PS00041">
    <property type="entry name" value="HTH_ARAC_FAMILY_1"/>
    <property type="match status" value="1"/>
</dbReference>
<evidence type="ECO:0000313" key="16">
    <source>
        <dbReference type="EMBL" id="TNM31823.1"/>
    </source>
</evidence>
<dbReference type="InterPro" id="IPR018060">
    <property type="entry name" value="HTH_AraC"/>
</dbReference>
<dbReference type="Pfam" id="PF06029">
    <property type="entry name" value="AlkA_N"/>
    <property type="match status" value="1"/>
</dbReference>
<dbReference type="InterPro" id="IPR037046">
    <property type="entry name" value="AlkA_N_sf"/>
</dbReference>
<comment type="cofactor">
    <cofactor evidence="2">
        <name>Zn(2+)</name>
        <dbReference type="ChEBI" id="CHEBI:29105"/>
    </cofactor>
</comment>
<comment type="catalytic activity">
    <reaction evidence="1">
        <text>Hydrolysis of alkylated DNA, releasing 3-methyladenine, 3-methylguanine, 7-methylguanine and 7-methyladenine.</text>
        <dbReference type="EC" id="3.2.2.21"/>
    </reaction>
</comment>
<evidence type="ECO:0000256" key="13">
    <source>
        <dbReference type="ARBA" id="ARBA00023204"/>
    </source>
</evidence>
<dbReference type="RefSeq" id="WP_139643066.1">
    <property type="nucleotide sequence ID" value="NZ_BAAAZS010000052.1"/>
</dbReference>
<keyword evidence="11" id="KW-0010">Activator</keyword>
<dbReference type="FunFam" id="3.40.10.10:FF:000001">
    <property type="entry name" value="DNA-3-methyladenine glycosylase 2"/>
    <property type="match status" value="1"/>
</dbReference>
<gene>
    <name evidence="16" type="ORF">FH715_08805</name>
</gene>
<evidence type="ECO:0000256" key="9">
    <source>
        <dbReference type="ARBA" id="ARBA00023015"/>
    </source>
</evidence>
<dbReference type="GO" id="GO:0005737">
    <property type="term" value="C:cytoplasm"/>
    <property type="evidence" value="ECO:0007669"/>
    <property type="project" value="TreeGrafter"/>
</dbReference>
<evidence type="ECO:0000256" key="10">
    <source>
        <dbReference type="ARBA" id="ARBA00023125"/>
    </source>
</evidence>
<evidence type="ECO:0000256" key="8">
    <source>
        <dbReference type="ARBA" id="ARBA00022833"/>
    </source>
</evidence>
<dbReference type="Pfam" id="PF12833">
    <property type="entry name" value="HTH_18"/>
    <property type="match status" value="1"/>
</dbReference>
<keyword evidence="6" id="KW-0479">Metal-binding</keyword>
<dbReference type="InterPro" id="IPR010316">
    <property type="entry name" value="AlkA_N"/>
</dbReference>
<keyword evidence="17" id="KW-1185">Reference proteome</keyword>
<dbReference type="GO" id="GO:0032993">
    <property type="term" value="C:protein-DNA complex"/>
    <property type="evidence" value="ECO:0007669"/>
    <property type="project" value="TreeGrafter"/>
</dbReference>
<dbReference type="GO" id="GO:0043916">
    <property type="term" value="F:DNA-7-methylguanine glycosylase activity"/>
    <property type="evidence" value="ECO:0007669"/>
    <property type="project" value="TreeGrafter"/>
</dbReference>
<evidence type="ECO:0000259" key="15">
    <source>
        <dbReference type="PROSITE" id="PS01124"/>
    </source>
</evidence>
<keyword evidence="9" id="KW-0805">Transcription regulation</keyword>
<dbReference type="SUPFAM" id="SSF46689">
    <property type="entry name" value="Homeodomain-like"/>
    <property type="match status" value="1"/>
</dbReference>
<evidence type="ECO:0000256" key="7">
    <source>
        <dbReference type="ARBA" id="ARBA00022763"/>
    </source>
</evidence>
<keyword evidence="13" id="KW-0234">DNA repair</keyword>
<keyword evidence="7" id="KW-0227">DNA damage</keyword>
<dbReference type="Gene3D" id="1.10.340.30">
    <property type="entry name" value="Hypothetical protein, domain 2"/>
    <property type="match status" value="1"/>
</dbReference>
<dbReference type="Gene3D" id="1.10.10.60">
    <property type="entry name" value="Homeodomain-like"/>
    <property type="match status" value="1"/>
</dbReference>
<evidence type="ECO:0000256" key="5">
    <source>
        <dbReference type="ARBA" id="ARBA00022679"/>
    </source>
</evidence>
<feature type="domain" description="HTH araC/xylS-type" evidence="15">
    <location>
        <begin position="85"/>
        <end position="183"/>
    </location>
</feature>
<dbReference type="InterPro" id="IPR011257">
    <property type="entry name" value="DNA_glycosylase"/>
</dbReference>
<comment type="caution">
    <text evidence="16">The sequence shown here is derived from an EMBL/GenBank/DDBJ whole genome shotgun (WGS) entry which is preliminary data.</text>
</comment>
<evidence type="ECO:0000256" key="12">
    <source>
        <dbReference type="ARBA" id="ARBA00023163"/>
    </source>
</evidence>
<dbReference type="PROSITE" id="PS01124">
    <property type="entry name" value="HTH_ARAC_FAMILY_2"/>
    <property type="match status" value="1"/>
</dbReference>
<sequence>MDDDSRYQAVRSRDERFDGVFFTAVVTTGIYCRPSCPATTPLRANVRFLPSAAAAQGAGFRACRRCRPDAVPGSAEWNARADAVGRAMRLIGDGVVDREGVAGLADRLGYSARQVQRQLVAELGAGPVSLARARRAHTARVLLQTTRLPVTEIAFAAGFASVRQFNDTVRTVYDRTPSALRAAAPAGGRAAAEGGGVPLRLAHRGAYAGGAVFDFLQRRAVPGVEEVVGAAGARTYRRTLALPHGGGIAEVDEAPGPGGGRWLPCRLQLTDLRDLSCAVERLRRLFDLDADPYAVAEHLGAHPLLAPLVAAEPGQRSPGAVSPEELAVRAVLGQQVTVGAARALAGRLVEALGKPLGRPDGGLTHLFPEPAALAEAPLTELGMPAARRETLRTLGAALADGRIALDPGADREEAEAGLLALRGIGPWTAGYIRMRALGDPDVFLTGDAGVRHGLALVGGDLGDAERWRPWRSYALHHLWRAAAAGPPRRPAHPAGHAATATSE</sequence>
<dbReference type="AlphaFoldDB" id="A0A5C4V7L6"/>
<dbReference type="Proteomes" id="UP000311713">
    <property type="component" value="Unassembled WGS sequence"/>
</dbReference>
<accession>A0A5C4V7L6</accession>
<evidence type="ECO:0000256" key="14">
    <source>
        <dbReference type="SAM" id="MobiDB-lite"/>
    </source>
</evidence>
<evidence type="ECO:0000256" key="6">
    <source>
        <dbReference type="ARBA" id="ARBA00022723"/>
    </source>
</evidence>
<dbReference type="GO" id="GO:0008725">
    <property type="term" value="F:DNA-3-methyladenine glycosylase activity"/>
    <property type="evidence" value="ECO:0007669"/>
    <property type="project" value="TreeGrafter"/>
</dbReference>
<dbReference type="CDD" id="cd00056">
    <property type="entry name" value="ENDO3c"/>
    <property type="match status" value="1"/>
</dbReference>
<dbReference type="EMBL" id="VDGT01000005">
    <property type="protein sequence ID" value="TNM31823.1"/>
    <property type="molecule type" value="Genomic_DNA"/>
</dbReference>
<dbReference type="Gene3D" id="3.30.310.20">
    <property type="entry name" value="DNA-3-methyladenine glycosylase AlkA, N-terminal domain"/>
    <property type="match status" value="1"/>
</dbReference>
<dbReference type="Pfam" id="PF02805">
    <property type="entry name" value="Ada_Zn_binding"/>
    <property type="match status" value="1"/>
</dbReference>
<evidence type="ECO:0000256" key="4">
    <source>
        <dbReference type="ARBA" id="ARBA00022603"/>
    </source>
</evidence>
<feature type="region of interest" description="Disordered" evidence="14">
    <location>
        <begin position="484"/>
        <end position="503"/>
    </location>
</feature>
<keyword evidence="5" id="KW-0808">Transferase</keyword>
<name>A0A5C4V7L6_9ACTN</name>
<dbReference type="SMART" id="SM00478">
    <property type="entry name" value="ENDO3c"/>
    <property type="match status" value="1"/>
</dbReference>
<keyword evidence="10" id="KW-0238">DNA-binding</keyword>
<dbReference type="InterPro" id="IPR009057">
    <property type="entry name" value="Homeodomain-like_sf"/>
</dbReference>
<evidence type="ECO:0000256" key="2">
    <source>
        <dbReference type="ARBA" id="ARBA00001947"/>
    </source>
</evidence>
<protein>
    <recommendedName>
        <fullName evidence="3">DNA-3-methyladenine glycosylase II</fullName>
        <ecNumber evidence="3">3.2.2.21</ecNumber>
    </recommendedName>
</protein>
<reference evidence="16 17" key="1">
    <citation type="submission" date="2019-06" db="EMBL/GenBank/DDBJ databases">
        <title>Draft genome of Streptomyces sedi sp. JCM16909.</title>
        <authorList>
            <person name="Klykleung N."/>
            <person name="Tanasupawat S."/>
            <person name="Kudo T."/>
            <person name="Yuki M."/>
            <person name="Ohkuma M."/>
        </authorList>
    </citation>
    <scope>NUCLEOTIDE SEQUENCE [LARGE SCALE GENOMIC DNA]</scope>
    <source>
        <strain evidence="16 17">JCM 16909</strain>
    </source>
</reference>
<dbReference type="InterPro" id="IPR018062">
    <property type="entry name" value="HTH_AraC-typ_CS"/>
</dbReference>
<dbReference type="PANTHER" id="PTHR43003">
    <property type="entry name" value="DNA-3-METHYLADENINE GLYCOSYLASE"/>
    <property type="match status" value="1"/>
</dbReference>
<keyword evidence="4" id="KW-0489">Methyltransferase</keyword>
<evidence type="ECO:0000313" key="17">
    <source>
        <dbReference type="Proteomes" id="UP000311713"/>
    </source>
</evidence>
<proteinExistence type="predicted"/>
<dbReference type="SMART" id="SM00342">
    <property type="entry name" value="HTH_ARAC"/>
    <property type="match status" value="1"/>
</dbReference>
<dbReference type="Gene3D" id="1.10.1670.10">
    <property type="entry name" value="Helix-hairpin-Helix base-excision DNA repair enzymes (C-terminal)"/>
    <property type="match status" value="1"/>
</dbReference>
<evidence type="ECO:0000256" key="11">
    <source>
        <dbReference type="ARBA" id="ARBA00023159"/>
    </source>
</evidence>
<dbReference type="GO" id="GO:0006285">
    <property type="term" value="P:base-excision repair, AP site formation"/>
    <property type="evidence" value="ECO:0007669"/>
    <property type="project" value="TreeGrafter"/>
</dbReference>
<dbReference type="GO" id="GO:0006307">
    <property type="term" value="P:DNA alkylation repair"/>
    <property type="evidence" value="ECO:0007669"/>
    <property type="project" value="TreeGrafter"/>
</dbReference>
<dbReference type="SUPFAM" id="SSF55945">
    <property type="entry name" value="TATA-box binding protein-like"/>
    <property type="match status" value="1"/>
</dbReference>
<dbReference type="InterPro" id="IPR003265">
    <property type="entry name" value="HhH-GPD_domain"/>
</dbReference>